<keyword evidence="2" id="KW-0472">Membrane</keyword>
<feature type="transmembrane region" description="Helical" evidence="2">
    <location>
        <begin position="39"/>
        <end position="60"/>
    </location>
</feature>
<protein>
    <submittedName>
        <fullName evidence="4">X-linked PEST-containing transporter</fullName>
    </submittedName>
</protein>
<dbReference type="SUPFAM" id="SSF103473">
    <property type="entry name" value="MFS general substrate transporter"/>
    <property type="match status" value="1"/>
</dbReference>
<feature type="transmembrane region" description="Helical" evidence="2">
    <location>
        <begin position="157"/>
        <end position="177"/>
    </location>
</feature>
<proteinExistence type="predicted"/>
<keyword evidence="2" id="KW-0812">Transmembrane</keyword>
<dbReference type="InterPro" id="IPR050327">
    <property type="entry name" value="Proton-linked_MCT"/>
</dbReference>
<dbReference type="PANTHER" id="PTHR11360:SF251">
    <property type="entry name" value="MAJOR FACILITATOR SUPERFAMILY (MFS) PROFILE DOMAIN-CONTAINING PROTEIN"/>
    <property type="match status" value="1"/>
</dbReference>
<name>A0A177BAA8_9BILA</name>
<feature type="domain" description="Major facilitator superfamily (MFS) profile" evidence="3">
    <location>
        <begin position="216"/>
        <end position="401"/>
    </location>
</feature>
<sequence length="401" mass="43975">MSAIANGVICGFVNSYSLLYMELGKIFHENANVSTISSLIGSIQLGTLFIMSAVSSMLISKIGLRKTAGLGTTICICGCIISYFSLGNIYALIFTYGITIGFGSSLVYTASLSILFQYFEENVGLASGIANFGGSVATVLFPYFLDKFIKIYGMSKFMLLEAFLYCFLYIGLFFWVAKESSSEIDEVKGEIKMEDDKISQSKSKSKFNKAYIKKTFDIFYNFNYRAWSITLSILFISYAAPFLYLTKYAAQNGMENSSIIISFLGGGSAVGRLVIGKISDHKLVDRIVLHQLCALLYGLCMFVIPIMISNSIMLYVMAIFLGVADGLLFSLIGPISKDILGSEKASKGMGCAMSLLAVNIIFGPILMGMLKDCLNRYDIIFYIAAIPPLISAFSMLIAHKK</sequence>
<dbReference type="OrthoDB" id="6499973at2759"/>
<evidence type="ECO:0000256" key="1">
    <source>
        <dbReference type="ARBA" id="ARBA00004141"/>
    </source>
</evidence>
<feature type="transmembrane region" description="Helical" evidence="2">
    <location>
        <begin position="67"/>
        <end position="86"/>
    </location>
</feature>
<comment type="subcellular location">
    <subcellularLocation>
        <location evidence="1">Membrane</location>
        <topology evidence="1">Multi-pass membrane protein</topology>
    </subcellularLocation>
</comment>
<dbReference type="PROSITE" id="PS50850">
    <property type="entry name" value="MFS"/>
    <property type="match status" value="1"/>
</dbReference>
<feature type="transmembrane region" description="Helical" evidence="2">
    <location>
        <begin position="224"/>
        <end position="245"/>
    </location>
</feature>
<accession>A0A177BAA8</accession>
<dbReference type="AlphaFoldDB" id="A0A177BAA8"/>
<organism evidence="4 5">
    <name type="scientific">Intoshia linei</name>
    <dbReference type="NCBI Taxonomy" id="1819745"/>
    <lineage>
        <taxon>Eukaryota</taxon>
        <taxon>Metazoa</taxon>
        <taxon>Spiralia</taxon>
        <taxon>Lophotrochozoa</taxon>
        <taxon>Mesozoa</taxon>
        <taxon>Orthonectida</taxon>
        <taxon>Rhopaluridae</taxon>
        <taxon>Intoshia</taxon>
    </lineage>
</organism>
<feature type="transmembrane region" description="Helical" evidence="2">
    <location>
        <begin position="287"/>
        <end position="308"/>
    </location>
</feature>
<feature type="transmembrane region" description="Helical" evidence="2">
    <location>
        <begin position="123"/>
        <end position="145"/>
    </location>
</feature>
<keyword evidence="2" id="KW-1133">Transmembrane helix</keyword>
<evidence type="ECO:0000259" key="3">
    <source>
        <dbReference type="PROSITE" id="PS50850"/>
    </source>
</evidence>
<dbReference type="GO" id="GO:0022857">
    <property type="term" value="F:transmembrane transporter activity"/>
    <property type="evidence" value="ECO:0007669"/>
    <property type="project" value="InterPro"/>
</dbReference>
<dbReference type="InterPro" id="IPR036259">
    <property type="entry name" value="MFS_trans_sf"/>
</dbReference>
<dbReference type="PANTHER" id="PTHR11360">
    <property type="entry name" value="MONOCARBOXYLATE TRANSPORTER"/>
    <property type="match status" value="1"/>
</dbReference>
<reference evidence="4 5" key="1">
    <citation type="submission" date="2016-04" db="EMBL/GenBank/DDBJ databases">
        <title>The genome of Intoshia linei affirms orthonectids as highly simplified spiralians.</title>
        <authorList>
            <person name="Mikhailov K.V."/>
            <person name="Slusarev G.S."/>
            <person name="Nikitin M.A."/>
            <person name="Logacheva M.D."/>
            <person name="Penin A."/>
            <person name="Aleoshin V."/>
            <person name="Panchin Y.V."/>
        </authorList>
    </citation>
    <scope>NUCLEOTIDE SEQUENCE [LARGE SCALE GENOMIC DNA]</scope>
    <source>
        <strain evidence="4">Intl2013</strain>
        <tissue evidence="4">Whole animal</tissue>
    </source>
</reference>
<feature type="transmembrane region" description="Helical" evidence="2">
    <location>
        <begin position="92"/>
        <end position="116"/>
    </location>
</feature>
<feature type="transmembrane region" description="Helical" evidence="2">
    <location>
        <begin position="379"/>
        <end position="398"/>
    </location>
</feature>
<evidence type="ECO:0000256" key="2">
    <source>
        <dbReference type="SAM" id="Phobius"/>
    </source>
</evidence>
<dbReference type="GO" id="GO:0016020">
    <property type="term" value="C:membrane"/>
    <property type="evidence" value="ECO:0007669"/>
    <property type="project" value="UniProtKB-SubCell"/>
</dbReference>
<evidence type="ECO:0000313" key="4">
    <source>
        <dbReference type="EMBL" id="OAF70374.1"/>
    </source>
</evidence>
<keyword evidence="5" id="KW-1185">Reference proteome</keyword>
<dbReference type="InterPro" id="IPR011701">
    <property type="entry name" value="MFS"/>
</dbReference>
<feature type="transmembrane region" description="Helical" evidence="2">
    <location>
        <begin position="348"/>
        <end position="367"/>
    </location>
</feature>
<dbReference type="InterPro" id="IPR020846">
    <property type="entry name" value="MFS_dom"/>
</dbReference>
<dbReference type="EMBL" id="LWCA01000156">
    <property type="protein sequence ID" value="OAF70374.1"/>
    <property type="molecule type" value="Genomic_DNA"/>
</dbReference>
<dbReference type="Gene3D" id="1.20.1250.20">
    <property type="entry name" value="MFS general substrate transporter like domains"/>
    <property type="match status" value="2"/>
</dbReference>
<dbReference type="Proteomes" id="UP000078046">
    <property type="component" value="Unassembled WGS sequence"/>
</dbReference>
<dbReference type="Pfam" id="PF07690">
    <property type="entry name" value="MFS_1"/>
    <property type="match status" value="1"/>
</dbReference>
<feature type="transmembrane region" description="Helical" evidence="2">
    <location>
        <begin position="257"/>
        <end position="275"/>
    </location>
</feature>
<gene>
    <name evidence="4" type="ORF">A3Q56_01916</name>
</gene>
<comment type="caution">
    <text evidence="4">The sequence shown here is derived from an EMBL/GenBank/DDBJ whole genome shotgun (WGS) entry which is preliminary data.</text>
</comment>
<evidence type="ECO:0000313" key="5">
    <source>
        <dbReference type="Proteomes" id="UP000078046"/>
    </source>
</evidence>
<feature type="transmembrane region" description="Helical" evidence="2">
    <location>
        <begin position="314"/>
        <end position="336"/>
    </location>
</feature>